<organism evidence="1 2">
    <name type="scientific">Ramlibacter monticola</name>
    <dbReference type="NCBI Taxonomy" id="1926872"/>
    <lineage>
        <taxon>Bacteria</taxon>
        <taxon>Pseudomonadati</taxon>
        <taxon>Pseudomonadota</taxon>
        <taxon>Betaproteobacteria</taxon>
        <taxon>Burkholderiales</taxon>
        <taxon>Comamonadaceae</taxon>
        <taxon>Ramlibacter</taxon>
    </lineage>
</organism>
<dbReference type="RefSeq" id="WP_201672860.1">
    <property type="nucleotide sequence ID" value="NZ_JAEQNE010000001.1"/>
</dbReference>
<dbReference type="AlphaFoldDB" id="A0A937CQC8"/>
<reference evidence="1 2" key="1">
    <citation type="journal article" date="2017" name="Int. J. Syst. Evol. Microbiol.">
        <title>Ramlibacter monticola sp. nov., isolated from forest soil.</title>
        <authorList>
            <person name="Chaudhary D.K."/>
            <person name="Kim J."/>
        </authorList>
    </citation>
    <scope>NUCLEOTIDE SEQUENCE [LARGE SCALE GENOMIC DNA]</scope>
    <source>
        <strain evidence="1 2">KACC 19175</strain>
    </source>
</reference>
<evidence type="ECO:0000313" key="1">
    <source>
        <dbReference type="EMBL" id="MBL0390270.1"/>
    </source>
</evidence>
<comment type="caution">
    <text evidence="1">The sequence shown here is derived from an EMBL/GenBank/DDBJ whole genome shotgun (WGS) entry which is preliminary data.</text>
</comment>
<dbReference type="Proteomes" id="UP000599109">
    <property type="component" value="Unassembled WGS sequence"/>
</dbReference>
<sequence>MRADSVDGGSGFGQALAALFGRLWSSGADEEPDQDRGLVAELTDTIVDTVEPRVRARGDYRERLAPSVRATIAYLRELGRLPLDPVPLARASWGPDPCINAFFGRAEDIPALLGRSQELRAFFETNAMATEAFALLGMQREERTVFAPSMENGVLTQDVPQTTVNFTGHRLLSPAASLEQVREEAGKRLMLRLAQLTLARVLEADEQGAPDAQHKHLQAIRSRLLKQVRDGVGSFSEDPTVLARRIERARLDLDHAMDPKSRLATLDGSLALIEEVFGHPTKHVALERTQLHLSRMNVKVKPGSAEPHQVLQLAELRVGEQLKAVIAFVRCPRSELPARKDLLAQAERFL</sequence>
<gene>
    <name evidence="1" type="ORF">JJ685_03875</name>
</gene>
<keyword evidence="2" id="KW-1185">Reference proteome</keyword>
<accession>A0A937CQC8</accession>
<dbReference type="EMBL" id="JAEQNE010000001">
    <property type="protein sequence ID" value="MBL0390270.1"/>
    <property type="molecule type" value="Genomic_DNA"/>
</dbReference>
<proteinExistence type="predicted"/>
<name>A0A937CQC8_9BURK</name>
<protein>
    <submittedName>
        <fullName evidence="1">Uncharacterized protein</fullName>
    </submittedName>
</protein>
<evidence type="ECO:0000313" key="2">
    <source>
        <dbReference type="Proteomes" id="UP000599109"/>
    </source>
</evidence>